<dbReference type="STRING" id="1238425.J07HQW2_03184"/>
<name>U1PW88_9EURY</name>
<evidence type="ECO:0008006" key="3">
    <source>
        <dbReference type="Google" id="ProtNLM"/>
    </source>
</evidence>
<sequence length="106" mass="11056">MAGSTADAHSRLLVPVRESTTIRNTVAYAVRAAESAATASEDPAVHFVYLSRQRAVDDGAAGNISSGDELLERVTVWADEDRNTAAGIGIGIGSGSESGNERFCKC</sequence>
<organism evidence="1 2">
    <name type="scientific">Haloquadratum walsbyi J07HQW2</name>
    <dbReference type="NCBI Taxonomy" id="1238425"/>
    <lineage>
        <taxon>Archaea</taxon>
        <taxon>Methanobacteriati</taxon>
        <taxon>Methanobacteriota</taxon>
        <taxon>Stenosarchaea group</taxon>
        <taxon>Halobacteria</taxon>
        <taxon>Halobacteriales</taxon>
        <taxon>Haloferacaceae</taxon>
        <taxon>Haloquadratum</taxon>
    </lineage>
</organism>
<accession>U1PW88</accession>
<dbReference type="HOGENOM" id="CLU_2217019_0_0_2"/>
<evidence type="ECO:0000313" key="1">
    <source>
        <dbReference type="EMBL" id="ERG96701.1"/>
    </source>
</evidence>
<proteinExistence type="predicted"/>
<gene>
    <name evidence="1" type="ORF">J07HQW2_03184</name>
</gene>
<dbReference type="RefSeq" id="WP_021056164.1">
    <property type="nucleotide sequence ID" value="NZ_KE356561.1"/>
</dbReference>
<dbReference type="Proteomes" id="UP000030710">
    <property type="component" value="Unassembled WGS sequence"/>
</dbReference>
<evidence type="ECO:0000313" key="2">
    <source>
        <dbReference type="Proteomes" id="UP000030710"/>
    </source>
</evidence>
<dbReference type="eggNOG" id="arCOG02053">
    <property type="taxonomic scope" value="Archaea"/>
</dbReference>
<protein>
    <recommendedName>
        <fullName evidence="3">Universal stress protein family</fullName>
    </recommendedName>
</protein>
<reference evidence="1 2" key="1">
    <citation type="journal article" date="2013" name="PLoS ONE">
        <title>Assembly-driven community genomics of a hypersaline microbial ecosystem.</title>
        <authorList>
            <person name="Podell S."/>
            <person name="Ugalde J.A."/>
            <person name="Narasingarao P."/>
            <person name="Banfield J.F."/>
            <person name="Heidelberg K.B."/>
            <person name="Allen E.E."/>
        </authorList>
    </citation>
    <scope>NUCLEOTIDE SEQUENCE [LARGE SCALE GENOMIC DNA]</scope>
    <source>
        <strain evidence="2">J07HQW2</strain>
    </source>
</reference>
<dbReference type="AlphaFoldDB" id="U1PW88"/>
<dbReference type="EMBL" id="KE356561">
    <property type="protein sequence ID" value="ERG96701.1"/>
    <property type="molecule type" value="Genomic_DNA"/>
</dbReference>